<dbReference type="PROSITE" id="PS50005">
    <property type="entry name" value="TPR"/>
    <property type="match status" value="1"/>
</dbReference>
<dbReference type="InterPro" id="IPR019734">
    <property type="entry name" value="TPR_rpt"/>
</dbReference>
<dbReference type="EMBL" id="JACMSC010000007">
    <property type="protein sequence ID" value="KAG6514842.1"/>
    <property type="molecule type" value="Genomic_DNA"/>
</dbReference>
<feature type="repeat" description="TPR" evidence="1">
    <location>
        <begin position="180"/>
        <end position="213"/>
    </location>
</feature>
<keyword evidence="5" id="KW-1185">Reference proteome</keyword>
<comment type="caution">
    <text evidence="4">The sequence shown here is derived from an EMBL/GenBank/DDBJ whole genome shotgun (WGS) entry which is preliminary data.</text>
</comment>
<evidence type="ECO:0000256" key="3">
    <source>
        <dbReference type="SAM" id="Phobius"/>
    </source>
</evidence>
<feature type="transmembrane region" description="Helical" evidence="3">
    <location>
        <begin position="555"/>
        <end position="575"/>
    </location>
</feature>
<keyword evidence="3" id="KW-0812">Transmembrane</keyword>
<name>A0A8J5GXH3_ZINOF</name>
<organism evidence="4 5">
    <name type="scientific">Zingiber officinale</name>
    <name type="common">Ginger</name>
    <name type="synonym">Amomum zingiber</name>
    <dbReference type="NCBI Taxonomy" id="94328"/>
    <lineage>
        <taxon>Eukaryota</taxon>
        <taxon>Viridiplantae</taxon>
        <taxon>Streptophyta</taxon>
        <taxon>Embryophyta</taxon>
        <taxon>Tracheophyta</taxon>
        <taxon>Spermatophyta</taxon>
        <taxon>Magnoliopsida</taxon>
        <taxon>Liliopsida</taxon>
        <taxon>Zingiberales</taxon>
        <taxon>Zingiberaceae</taxon>
        <taxon>Zingiber</taxon>
    </lineage>
</organism>
<evidence type="ECO:0000256" key="2">
    <source>
        <dbReference type="SAM" id="MobiDB-lite"/>
    </source>
</evidence>
<dbReference type="Proteomes" id="UP000734854">
    <property type="component" value="Unassembled WGS sequence"/>
</dbReference>
<dbReference type="PANTHER" id="PTHR48433">
    <property type="entry name" value="OUTER ENVELOPE PROTEIN 61-LIKE"/>
    <property type="match status" value="1"/>
</dbReference>
<dbReference type="PROSITE" id="PS50293">
    <property type="entry name" value="TPR_REGION"/>
    <property type="match status" value="1"/>
</dbReference>
<proteinExistence type="predicted"/>
<keyword evidence="1" id="KW-0802">TPR repeat</keyword>
<evidence type="ECO:0000256" key="1">
    <source>
        <dbReference type="PROSITE-ProRule" id="PRU00339"/>
    </source>
</evidence>
<evidence type="ECO:0008006" key="6">
    <source>
        <dbReference type="Google" id="ProtNLM"/>
    </source>
</evidence>
<reference evidence="4 5" key="1">
    <citation type="submission" date="2020-08" db="EMBL/GenBank/DDBJ databases">
        <title>Plant Genome Project.</title>
        <authorList>
            <person name="Zhang R.-G."/>
        </authorList>
    </citation>
    <scope>NUCLEOTIDE SEQUENCE [LARGE SCALE GENOMIC DNA]</scope>
    <source>
        <tissue evidence="4">Rhizome</tissue>
    </source>
</reference>
<dbReference type="AlphaFoldDB" id="A0A8J5GXH3"/>
<evidence type="ECO:0000313" key="5">
    <source>
        <dbReference type="Proteomes" id="UP000734854"/>
    </source>
</evidence>
<keyword evidence="3" id="KW-0472">Membrane</keyword>
<dbReference type="OrthoDB" id="245563at2759"/>
<gene>
    <name evidence="4" type="ORF">ZIOFF_025217</name>
</gene>
<feature type="compositionally biased region" description="Polar residues" evidence="2">
    <location>
        <begin position="423"/>
        <end position="435"/>
    </location>
</feature>
<dbReference type="InterPro" id="IPR053319">
    <property type="entry name" value="OEP61"/>
</dbReference>
<sequence length="577" mass="64095">MYNGMMDPELMRLAQEQMSRLPPEELAKIQRQMMSNPELLKMATETMKNMKPEDVRQAAEQMRNRRTEDMVKVSERLASATPEEIASMKSFADAQVSYELSAAKMLKQQGNELHSQGQYNDAAEKYLHAKNTLKSISSSMARTLDLQCSLNLMSCYLKTNKFEDCIKEGSEVLTHDSRNVKAFYRRGQSYKELGNLKAAVSDLRKAYELSPNDETIADVLRDANDKLIQEGGNTNMRRGVVIEEIVEEENQGTLSDSHRNTPAEYSVTPPVEVVEFSESNGQASRDDSADGFLKSFSDDPENIRLFQNYLSTSDPSTLKAMGLQGISPEMIKSATDTINKMKPEELQKMFEVASSFKGKGPGDLKLGSELPEMTPGMVKMASETVSKMSPEELQRMMKIASSFNASSAPSQMADASARGRENMAQSNTGSSSSIHSDVGERNSDDALLRSKMGQSSSDIPTSVASLQENMQNSMRDPAMRQMFATMMKNMDPETMANMSQQFGINLSKEDAAKAQQAMSQLSAADLDKMMKWMEKAQRGIETAKRTKNWLLGRPGMILAIVMLILAFILHQLGFIGG</sequence>
<keyword evidence="3" id="KW-1133">Transmembrane helix</keyword>
<feature type="region of interest" description="Disordered" evidence="2">
    <location>
        <begin position="403"/>
        <end position="441"/>
    </location>
</feature>
<evidence type="ECO:0000313" key="4">
    <source>
        <dbReference type="EMBL" id="KAG6514842.1"/>
    </source>
</evidence>
<accession>A0A8J5GXH3</accession>
<protein>
    <recommendedName>
        <fullName evidence="6">Outer envelope protein 61</fullName>
    </recommendedName>
</protein>
<dbReference type="Pfam" id="PF13181">
    <property type="entry name" value="TPR_8"/>
    <property type="match status" value="1"/>
</dbReference>
<dbReference type="PANTHER" id="PTHR48433:SF1">
    <property type="entry name" value="OUTER ENVELOPE PROTEIN 61-LIKE"/>
    <property type="match status" value="1"/>
</dbReference>
<dbReference type="SMART" id="SM00028">
    <property type="entry name" value="TPR"/>
    <property type="match status" value="3"/>
</dbReference>